<keyword evidence="3" id="KW-1185">Reference proteome</keyword>
<gene>
    <name evidence="2" type="ORF">D9V29_03205</name>
</gene>
<dbReference type="EMBL" id="RCUV01000003">
    <property type="protein sequence ID" value="RLP73027.1"/>
    <property type="molecule type" value="Genomic_DNA"/>
</dbReference>
<dbReference type="PANTHER" id="PTHR43384">
    <property type="entry name" value="SEPTUM SITE-DETERMINING PROTEIN MIND HOMOLOG, CHLOROPLASTIC-RELATED"/>
    <property type="match status" value="1"/>
</dbReference>
<dbReference type="Gene3D" id="3.40.50.300">
    <property type="entry name" value="P-loop containing nucleotide triphosphate hydrolases"/>
    <property type="match status" value="1"/>
</dbReference>
<reference evidence="2 3" key="1">
    <citation type="submission" date="2018-10" db="EMBL/GenBank/DDBJ databases">
        <authorList>
            <person name="Li J."/>
        </authorList>
    </citation>
    <scope>NUCLEOTIDE SEQUENCE [LARGE SCALE GENOMIC DNA]</scope>
    <source>
        <strain evidence="2 3">CCTCC AB209002</strain>
    </source>
</reference>
<feature type="region of interest" description="Disordered" evidence="1">
    <location>
        <begin position="129"/>
        <end position="179"/>
    </location>
</feature>
<feature type="compositionally biased region" description="Basic and acidic residues" evidence="1">
    <location>
        <begin position="133"/>
        <end position="142"/>
    </location>
</feature>
<proteinExistence type="predicted"/>
<name>A0A3L6ZYM8_9MICO</name>
<organism evidence="2 3">
    <name type="scientific">Mycetocola manganoxydans</name>
    <dbReference type="NCBI Taxonomy" id="699879"/>
    <lineage>
        <taxon>Bacteria</taxon>
        <taxon>Bacillati</taxon>
        <taxon>Actinomycetota</taxon>
        <taxon>Actinomycetes</taxon>
        <taxon>Micrococcales</taxon>
        <taxon>Microbacteriaceae</taxon>
        <taxon>Mycetocola</taxon>
    </lineage>
</organism>
<comment type="caution">
    <text evidence="2">The sequence shown here is derived from an EMBL/GenBank/DDBJ whole genome shotgun (WGS) entry which is preliminary data.</text>
</comment>
<evidence type="ECO:0000313" key="3">
    <source>
        <dbReference type="Proteomes" id="UP000270299"/>
    </source>
</evidence>
<dbReference type="GO" id="GO:0051782">
    <property type="term" value="P:negative regulation of cell division"/>
    <property type="evidence" value="ECO:0007669"/>
    <property type="project" value="TreeGrafter"/>
</dbReference>
<dbReference type="GO" id="GO:0009898">
    <property type="term" value="C:cytoplasmic side of plasma membrane"/>
    <property type="evidence" value="ECO:0007669"/>
    <property type="project" value="TreeGrafter"/>
</dbReference>
<evidence type="ECO:0000313" key="2">
    <source>
        <dbReference type="EMBL" id="RLP73027.1"/>
    </source>
</evidence>
<dbReference type="GO" id="GO:0016887">
    <property type="term" value="F:ATP hydrolysis activity"/>
    <property type="evidence" value="ECO:0007669"/>
    <property type="project" value="TreeGrafter"/>
</dbReference>
<dbReference type="SUPFAM" id="SSF52540">
    <property type="entry name" value="P-loop containing nucleoside triphosphate hydrolases"/>
    <property type="match status" value="1"/>
</dbReference>
<dbReference type="InterPro" id="IPR050625">
    <property type="entry name" value="ParA/MinD_ATPase"/>
</dbReference>
<dbReference type="GO" id="GO:0005829">
    <property type="term" value="C:cytosol"/>
    <property type="evidence" value="ECO:0007669"/>
    <property type="project" value="TreeGrafter"/>
</dbReference>
<sequence length="552" mass="58415">MSDPTNEPQITAVVRADGTGEVTVDGERTDVHAEDVAGVRAAVIARVAEVAVARDRPVRVTITDLDGLYPLLVHPDGAVDSEGPVLNGTHVRGALRAEDAEPAAAAPEAGVIPPPPLGIEDLINFDDDEEPEAERSPAKRFEPAPTRRSTFRAYEDDDTAVDSDIPRESDAGSDNASGFDISMSGARRGSGIAAADVVEAADVTASWPEPAASGVPAETMLVPNPAIAPSTTPTFSPPADEVAPTLDDFLQSRPAAPEGPAKQGWQGFLRKITGGLISPQPGKAERAHRDAIRRVQRSLKGPRTIVVLNPKGGAHKTTATLLLAATFGTHRGGSTLAWDNNETRGTLGWRAQPSRHSNTAVDLLRDLGRFSDVESARVGYLDNYVRAQGDAQFDVLASDEDAAASSTIDADAFHSLHSTLSRFYRVLVIDTGNNMRASNWEAAVEAADQLVVVTTVNEETAASAAWLIDGLRQKGHQDKVSQAVTILSSPGDAVQPELSERLHAHFSALTRIVLEVPYDPGFQSGGPLNVDVLSPQTREAWLQVTAAVADGL</sequence>
<protein>
    <submittedName>
        <fullName evidence="2">Chromosome partitioning protein</fullName>
    </submittedName>
</protein>
<dbReference type="OrthoDB" id="4640801at2"/>
<dbReference type="PANTHER" id="PTHR43384:SF14">
    <property type="entry name" value="ESX-1 SECRETION-ASSOCIATED PROTEIN ESPI"/>
    <property type="match status" value="1"/>
</dbReference>
<dbReference type="GO" id="GO:0005524">
    <property type="term" value="F:ATP binding"/>
    <property type="evidence" value="ECO:0007669"/>
    <property type="project" value="TreeGrafter"/>
</dbReference>
<dbReference type="InterPro" id="IPR027417">
    <property type="entry name" value="P-loop_NTPase"/>
</dbReference>
<dbReference type="RefSeq" id="WP_121671883.1">
    <property type="nucleotide sequence ID" value="NZ_BMXM01000003.1"/>
</dbReference>
<evidence type="ECO:0000256" key="1">
    <source>
        <dbReference type="SAM" id="MobiDB-lite"/>
    </source>
</evidence>
<dbReference type="AlphaFoldDB" id="A0A3L6ZYM8"/>
<accession>A0A3L6ZYM8</accession>
<dbReference type="Proteomes" id="UP000270299">
    <property type="component" value="Unassembled WGS sequence"/>
</dbReference>